<dbReference type="EMBL" id="JAUHHC010000002">
    <property type="protein sequence ID" value="MDN3920023.1"/>
    <property type="molecule type" value="Genomic_DNA"/>
</dbReference>
<keyword evidence="7" id="KW-1185">Reference proteome</keyword>
<dbReference type="RefSeq" id="WP_290358341.1">
    <property type="nucleotide sequence ID" value="NZ_JAUHHC010000002.1"/>
</dbReference>
<dbReference type="Proteomes" id="UP001228044">
    <property type="component" value="Unassembled WGS sequence"/>
</dbReference>
<dbReference type="InterPro" id="IPR037026">
    <property type="entry name" value="Vgr_OB-fold_dom_sf"/>
</dbReference>
<dbReference type="Gene3D" id="4.10.220.110">
    <property type="match status" value="1"/>
</dbReference>
<name>A0ABT8DSI9_9BURK</name>
<feature type="domain" description="Gp5/Type VI secretion system Vgr C-terminal trimerisation" evidence="5">
    <location>
        <begin position="609"/>
        <end position="682"/>
    </location>
</feature>
<dbReference type="Pfam" id="PF05954">
    <property type="entry name" value="Phage_GPD"/>
    <property type="match status" value="1"/>
</dbReference>
<evidence type="ECO:0000259" key="5">
    <source>
        <dbReference type="Pfam" id="PF22178"/>
    </source>
</evidence>
<sequence length="769" mass="84650">MPPPIAIATPLPPEDLLFESMTASAGLSMLGEMQLRLLSPKPDLKPEDLLGKPVTVTVQLRDGAKRHFHGYVTRFGLGPHQGRYFAYHASVYPWLWFLTRTVDCRIFQEQSVPDIVKKVFEDHGVASFEFKLFRSYRKWVYCVQYRESDYNFVARLLEHEGIYWYFEHSDGAHKLVLVDSQSAHDAAPDCPSLPYVEPGADRSPDLECVSDWRFSREVRSGKVVLASYDFERPSTDLAVKADKSRAYSLSDYEVFDFQGDYVQAGDGSQWAEDRMDELQTPFQRLQGASNAQGIEVGRLLKLTRHPRADQNDEYLITALSARAQVDGYESGNPAGAFHCEFSATPSTQQFRPPRRTPKPFVQGPQTALVVGPSGEELFTDKYGRVKLLFHWDRYGRKDKNEKSSCWVRVSHPWAGKNFGIVDIPRIGQEVVVDFLEGDPDQPLITGRVYNAEQMPPWELPANATQSGILTRSSKGGGYGNANAIRFEDKAGSEQLWLHAEKNQDIEVENDETHWVGHDRKKTVDNDETTHVKHDRTETVDNNETITVHGNRAETVDKNETITVHRNRTETVDQNEQITIGVNRTESVGADETISIGANRSVSVGANETKTVALQRTHAVGVNETIAIGAAQEVAIGAMQSVTIGANQTVSVGASQSTSVGAAQTVKVGAARSLDVGQALSIKVGADESRTIEGGRSAKVGKDDALKIGKNLVIDAGDSVSIVTGEAAITMKKDGTITITGKDITVTGTGKVNVKASSNIVMKGSKILQN</sequence>
<dbReference type="SUPFAM" id="SSF69279">
    <property type="entry name" value="Phage tail proteins"/>
    <property type="match status" value="2"/>
</dbReference>
<dbReference type="NCBIfam" id="TIGR03361">
    <property type="entry name" value="VI_Rhs_Vgr"/>
    <property type="match status" value="1"/>
</dbReference>
<reference evidence="6 7" key="1">
    <citation type="submission" date="2023-06" db="EMBL/GenBank/DDBJ databases">
        <title>Pelomonas sp. PFR6 16S ribosomal RNA gene Genome sequencing and assembly.</title>
        <authorList>
            <person name="Woo H."/>
        </authorList>
    </citation>
    <scope>NUCLEOTIDE SEQUENCE [LARGE SCALE GENOMIC DNA]</scope>
    <source>
        <strain evidence="6 7">PFR6</strain>
    </source>
</reference>
<dbReference type="Gene3D" id="2.30.110.50">
    <property type="match status" value="1"/>
</dbReference>
<dbReference type="Gene3D" id="2.40.50.230">
    <property type="entry name" value="Gp5 N-terminal domain"/>
    <property type="match status" value="1"/>
</dbReference>
<dbReference type="SUPFAM" id="SSF69255">
    <property type="entry name" value="gp5 N-terminal domain-like"/>
    <property type="match status" value="1"/>
</dbReference>
<feature type="domain" description="Gp5/Type VI secretion system Vgr protein OB-fold" evidence="4">
    <location>
        <begin position="381"/>
        <end position="449"/>
    </location>
</feature>
<dbReference type="NCBIfam" id="TIGR01646">
    <property type="entry name" value="vgr_GE"/>
    <property type="match status" value="1"/>
</dbReference>
<dbReference type="InterPro" id="IPR006531">
    <property type="entry name" value="Gp5/Vgr_OB"/>
</dbReference>
<dbReference type="Gene3D" id="3.55.50.10">
    <property type="entry name" value="Baseplate protein-like domains"/>
    <property type="match status" value="1"/>
</dbReference>
<evidence type="ECO:0000256" key="2">
    <source>
        <dbReference type="ARBA" id="ARBA00005558"/>
    </source>
</evidence>
<comment type="similarity">
    <text evidence="2">Belongs to the VgrG protein family.</text>
</comment>
<dbReference type="InterPro" id="IPR017847">
    <property type="entry name" value="T6SS_RhsGE_Vgr_subset"/>
</dbReference>
<proteinExistence type="inferred from homology"/>
<evidence type="ECO:0000313" key="6">
    <source>
        <dbReference type="EMBL" id="MDN3920023.1"/>
    </source>
</evidence>
<organism evidence="6 7">
    <name type="scientific">Roseateles violae</name>
    <dbReference type="NCBI Taxonomy" id="3058042"/>
    <lineage>
        <taxon>Bacteria</taxon>
        <taxon>Pseudomonadati</taxon>
        <taxon>Pseudomonadota</taxon>
        <taxon>Betaproteobacteria</taxon>
        <taxon>Burkholderiales</taxon>
        <taxon>Sphaerotilaceae</taxon>
        <taxon>Roseateles</taxon>
    </lineage>
</organism>
<evidence type="ECO:0000313" key="7">
    <source>
        <dbReference type="Proteomes" id="UP001228044"/>
    </source>
</evidence>
<dbReference type="InterPro" id="IPR006533">
    <property type="entry name" value="T6SS_Vgr_RhsGE"/>
</dbReference>
<dbReference type="Pfam" id="PF22178">
    <property type="entry name" value="Gp5_trimer_C"/>
    <property type="match status" value="2"/>
</dbReference>
<evidence type="ECO:0000259" key="4">
    <source>
        <dbReference type="Pfam" id="PF04717"/>
    </source>
</evidence>
<comment type="subcellular location">
    <subcellularLocation>
        <location evidence="1">Secreted</location>
    </subcellularLocation>
</comment>
<evidence type="ECO:0000256" key="3">
    <source>
        <dbReference type="ARBA" id="ARBA00022525"/>
    </source>
</evidence>
<feature type="domain" description="Gp5/Type VI secretion system Vgr C-terminal trimerisation" evidence="5">
    <location>
        <begin position="466"/>
        <end position="579"/>
    </location>
</feature>
<dbReference type="InterPro" id="IPR050708">
    <property type="entry name" value="T6SS_VgrG/RHS"/>
</dbReference>
<comment type="caution">
    <text evidence="6">The sequence shown here is derived from an EMBL/GenBank/DDBJ whole genome shotgun (WGS) entry which is preliminary data.</text>
</comment>
<accession>A0ABT8DSI9</accession>
<dbReference type="Pfam" id="PF04717">
    <property type="entry name" value="Phage_base_V"/>
    <property type="match status" value="1"/>
</dbReference>
<dbReference type="SUPFAM" id="SSF69349">
    <property type="entry name" value="Phage fibre proteins"/>
    <property type="match status" value="2"/>
</dbReference>
<dbReference type="PANTHER" id="PTHR32305:SF15">
    <property type="entry name" value="PROTEIN RHSA-RELATED"/>
    <property type="match status" value="1"/>
</dbReference>
<protein>
    <submittedName>
        <fullName evidence="6">Type VI secretion system tip protein TssI/VgrG</fullName>
    </submittedName>
</protein>
<dbReference type="PANTHER" id="PTHR32305">
    <property type="match status" value="1"/>
</dbReference>
<gene>
    <name evidence="6" type="primary">tssI</name>
    <name evidence="6" type="ORF">QWJ38_06990</name>
</gene>
<keyword evidence="3" id="KW-0964">Secreted</keyword>
<dbReference type="InterPro" id="IPR054030">
    <property type="entry name" value="Gp5_Vgr_C"/>
</dbReference>
<evidence type="ECO:0000256" key="1">
    <source>
        <dbReference type="ARBA" id="ARBA00004613"/>
    </source>
</evidence>